<keyword evidence="4 7" id="KW-1133">Transmembrane helix</keyword>
<organism evidence="8 9">
    <name type="scientific">Eiseniibacteriota bacterium</name>
    <dbReference type="NCBI Taxonomy" id="2212470"/>
    <lineage>
        <taxon>Bacteria</taxon>
        <taxon>Candidatus Eiseniibacteriota</taxon>
    </lineage>
</organism>
<gene>
    <name evidence="8" type="ORF">HKN21_13815</name>
</gene>
<keyword evidence="2" id="KW-1003">Cell membrane</keyword>
<evidence type="ECO:0000256" key="4">
    <source>
        <dbReference type="ARBA" id="ARBA00022989"/>
    </source>
</evidence>
<keyword evidence="5 7" id="KW-0472">Membrane</keyword>
<proteinExistence type="predicted"/>
<protein>
    <submittedName>
        <fullName evidence="8">Cytochrome c oxidase subunit IV</fullName>
    </submittedName>
</protein>
<evidence type="ECO:0000256" key="5">
    <source>
        <dbReference type="ARBA" id="ARBA00023136"/>
    </source>
</evidence>
<feature type="transmembrane region" description="Helical" evidence="7">
    <location>
        <begin position="24"/>
        <end position="45"/>
    </location>
</feature>
<name>A0A7Y2H3A1_UNCEI</name>
<evidence type="ECO:0000313" key="8">
    <source>
        <dbReference type="EMBL" id="NNF07835.1"/>
    </source>
</evidence>
<evidence type="ECO:0000256" key="6">
    <source>
        <dbReference type="SAM" id="MobiDB-lite"/>
    </source>
</evidence>
<feature type="region of interest" description="Disordered" evidence="6">
    <location>
        <begin position="122"/>
        <end position="170"/>
    </location>
</feature>
<dbReference type="GO" id="GO:0005886">
    <property type="term" value="C:plasma membrane"/>
    <property type="evidence" value="ECO:0007669"/>
    <property type="project" value="UniProtKB-SubCell"/>
</dbReference>
<evidence type="ECO:0000256" key="1">
    <source>
        <dbReference type="ARBA" id="ARBA00004651"/>
    </source>
</evidence>
<comment type="subcellular location">
    <subcellularLocation>
        <location evidence="1">Cell membrane</location>
        <topology evidence="1">Multi-pass membrane protein</topology>
    </subcellularLocation>
</comment>
<evidence type="ECO:0000256" key="3">
    <source>
        <dbReference type="ARBA" id="ARBA00022692"/>
    </source>
</evidence>
<comment type="caution">
    <text evidence="8">The sequence shown here is derived from an EMBL/GenBank/DDBJ whole genome shotgun (WGS) entry which is preliminary data.</text>
</comment>
<dbReference type="InterPro" id="IPR005171">
    <property type="entry name" value="Cyt_c_oxidase_su4_prok"/>
</dbReference>
<accession>A0A7Y2H3A1</accession>
<feature type="compositionally biased region" description="Basic and acidic residues" evidence="6">
    <location>
        <begin position="126"/>
        <end position="150"/>
    </location>
</feature>
<dbReference type="NCBIfam" id="TIGR02229">
    <property type="entry name" value="caa3_sub_IV"/>
    <property type="match status" value="1"/>
</dbReference>
<dbReference type="AlphaFoldDB" id="A0A7Y2H3A1"/>
<feature type="transmembrane region" description="Helical" evidence="7">
    <location>
        <begin position="79"/>
        <end position="100"/>
    </location>
</feature>
<keyword evidence="3 7" id="KW-0812">Transmembrane</keyword>
<reference evidence="8 9" key="1">
    <citation type="submission" date="2020-03" db="EMBL/GenBank/DDBJ databases">
        <title>Metabolic flexibility allows generalist bacteria to become dominant in a frequently disturbed ecosystem.</title>
        <authorList>
            <person name="Chen Y.-J."/>
            <person name="Leung P.M."/>
            <person name="Bay S.K."/>
            <person name="Hugenholtz P."/>
            <person name="Kessler A.J."/>
            <person name="Shelley G."/>
            <person name="Waite D.W."/>
            <person name="Cook P.L."/>
            <person name="Greening C."/>
        </authorList>
    </citation>
    <scope>NUCLEOTIDE SEQUENCE [LARGE SCALE GENOMIC DNA]</scope>
    <source>
        <strain evidence="8">SS_bin_28</strain>
    </source>
</reference>
<feature type="transmembrane region" description="Helical" evidence="7">
    <location>
        <begin position="52"/>
        <end position="73"/>
    </location>
</feature>
<evidence type="ECO:0000313" key="9">
    <source>
        <dbReference type="Proteomes" id="UP000547674"/>
    </source>
</evidence>
<dbReference type="InterPro" id="IPR011743">
    <property type="entry name" value="Caa3_sub_IV"/>
</dbReference>
<evidence type="ECO:0000256" key="2">
    <source>
        <dbReference type="ARBA" id="ARBA00022475"/>
    </source>
</evidence>
<dbReference type="Pfam" id="PF03626">
    <property type="entry name" value="COX4_pro"/>
    <property type="match status" value="1"/>
</dbReference>
<evidence type="ECO:0000256" key="7">
    <source>
        <dbReference type="SAM" id="Phobius"/>
    </source>
</evidence>
<sequence>MSHDHSDHAHDDYVHHPHVLPLKIYFGVAAALLVLTWVTVAVSYFDAGPFQVPIALAVASLKASLVALFFMHLKYEDKFYGLVFVAAFIFLSLFFIFTLADTERRGEVDVLEQGTIEVLPKSSIPHLDDGHGEGAHGGDDAHGEDSHGEDSSQGGTTEPGGDDSHGNEDH</sequence>
<dbReference type="EMBL" id="JABDJR010000556">
    <property type="protein sequence ID" value="NNF07835.1"/>
    <property type="molecule type" value="Genomic_DNA"/>
</dbReference>
<dbReference type="Proteomes" id="UP000547674">
    <property type="component" value="Unassembled WGS sequence"/>
</dbReference>